<dbReference type="GO" id="GO:0001228">
    <property type="term" value="F:DNA-binding transcription activator activity, RNA polymerase II-specific"/>
    <property type="evidence" value="ECO:0007669"/>
    <property type="project" value="TreeGrafter"/>
</dbReference>
<feature type="region of interest" description="Disordered" evidence="6">
    <location>
        <begin position="356"/>
        <end position="386"/>
    </location>
</feature>
<gene>
    <name evidence="8" type="ORF">B0H66DRAFT_537087</name>
</gene>
<feature type="compositionally biased region" description="Low complexity" evidence="6">
    <location>
        <begin position="1"/>
        <end position="20"/>
    </location>
</feature>
<feature type="domain" description="BZIP" evidence="7">
    <location>
        <begin position="360"/>
        <end position="419"/>
    </location>
</feature>
<keyword evidence="5" id="KW-0539">Nucleus</keyword>
<feature type="compositionally biased region" description="Pro residues" evidence="6">
    <location>
        <begin position="198"/>
        <end position="209"/>
    </location>
</feature>
<feature type="compositionally biased region" description="Pro residues" evidence="6">
    <location>
        <begin position="536"/>
        <end position="563"/>
    </location>
</feature>
<evidence type="ECO:0000256" key="3">
    <source>
        <dbReference type="ARBA" id="ARBA00023125"/>
    </source>
</evidence>
<dbReference type="AlphaFoldDB" id="A0AAE0LZZ1"/>
<feature type="compositionally biased region" description="Low complexity" evidence="6">
    <location>
        <begin position="80"/>
        <end position="90"/>
    </location>
</feature>
<comment type="subcellular location">
    <subcellularLocation>
        <location evidence="1">Nucleus</location>
    </subcellularLocation>
</comment>
<dbReference type="InterPro" id="IPR046347">
    <property type="entry name" value="bZIP_sf"/>
</dbReference>
<keyword evidence="9" id="KW-1185">Reference proteome</keyword>
<evidence type="ECO:0000256" key="6">
    <source>
        <dbReference type="SAM" id="MobiDB-lite"/>
    </source>
</evidence>
<evidence type="ECO:0000313" key="9">
    <source>
        <dbReference type="Proteomes" id="UP001283341"/>
    </source>
</evidence>
<sequence length="634" mass="67641">MSQRGSAPRPASRRSSPSPAKDVVAPSPTSQRSHTRQDDSNAQLTHDPGGPPVTEGDGRRQQLGSRTSGVHNILNPPDPGTLSGSSPSLSRAHIKEESPPHPAMGSGQYGGGGSPSHPYIFHSQGTTTQQQPTNLTIPATSLPPGPPLPLGRGSPTGSHPYPIPAARRILTPRSPRPASLNRAALRTVEPQHITGLPPRIPRSAPPPPHDVSAPSAHHTLGEPYQLSGPTRGSGQAAAPPPTRPGSGLSRSLSQPMISHGLHPTPRQEPLQPPSLGRGLGTLPGVYTPGSSFPSSTPSSGGLTTSGLTGEWRWGSGPLGPAQTAGAGPRGLQMTEGHQHLLITPDHGEKILVPVDTHQGSKQMNEKRQRNAGASARFRHRKKIKDQAMMEEMQKLESQNRDLMRRIDDLERRQQELEAERDFYRDGGRPGEFVPPRFPERVERGPSSPVSSRSVGSYVGEQSPPLAPPLPLPPYSRAHPHPHPYAHAHAHPHAHPHPHPHPSPASYGEPSMLERPARRRRIDSAPELSVLTHGSSPPTPLPPIPPPSYGVPPSPHLTGPPGPPGSARLPPLRFDQPSPSETPPPLLSGTHPPPPPPQPQSQSQPRTPYPPYSRASYEKAGWATEPPRQPEGGQR</sequence>
<protein>
    <recommendedName>
        <fullName evidence="7">BZIP domain-containing protein</fullName>
    </recommendedName>
</protein>
<dbReference type="Gene3D" id="1.20.5.170">
    <property type="match status" value="1"/>
</dbReference>
<dbReference type="EMBL" id="JAUEDM010000007">
    <property type="protein sequence ID" value="KAK3313835.1"/>
    <property type="molecule type" value="Genomic_DNA"/>
</dbReference>
<dbReference type="Proteomes" id="UP001283341">
    <property type="component" value="Unassembled WGS sequence"/>
</dbReference>
<dbReference type="Pfam" id="PF07716">
    <property type="entry name" value="bZIP_2"/>
    <property type="match status" value="1"/>
</dbReference>
<feature type="compositionally biased region" description="Basic and acidic residues" evidence="6">
    <location>
        <begin position="417"/>
        <end position="428"/>
    </location>
</feature>
<evidence type="ECO:0000256" key="4">
    <source>
        <dbReference type="ARBA" id="ARBA00023163"/>
    </source>
</evidence>
<feature type="compositionally biased region" description="Pro residues" evidence="6">
    <location>
        <begin position="464"/>
        <end position="473"/>
    </location>
</feature>
<evidence type="ECO:0000256" key="5">
    <source>
        <dbReference type="ARBA" id="ARBA00023242"/>
    </source>
</evidence>
<evidence type="ECO:0000256" key="2">
    <source>
        <dbReference type="ARBA" id="ARBA00023015"/>
    </source>
</evidence>
<feature type="compositionally biased region" description="Basic residues" evidence="6">
    <location>
        <begin position="477"/>
        <end position="499"/>
    </location>
</feature>
<feature type="compositionally biased region" description="Polar residues" evidence="6">
    <location>
        <begin position="123"/>
        <end position="135"/>
    </location>
</feature>
<dbReference type="SUPFAM" id="SSF57959">
    <property type="entry name" value="Leucine zipper domain"/>
    <property type="match status" value="1"/>
</dbReference>
<dbReference type="GO" id="GO:0000977">
    <property type="term" value="F:RNA polymerase II transcription regulatory region sequence-specific DNA binding"/>
    <property type="evidence" value="ECO:0007669"/>
    <property type="project" value="TreeGrafter"/>
</dbReference>
<keyword evidence="2" id="KW-0805">Transcription regulation</keyword>
<evidence type="ECO:0000313" key="8">
    <source>
        <dbReference type="EMBL" id="KAK3313835.1"/>
    </source>
</evidence>
<comment type="caution">
    <text evidence="8">The sequence shown here is derived from an EMBL/GenBank/DDBJ whole genome shotgun (WGS) entry which is preliminary data.</text>
</comment>
<proteinExistence type="predicted"/>
<feature type="region of interest" description="Disordered" evidence="6">
    <location>
        <begin position="1"/>
        <end position="331"/>
    </location>
</feature>
<dbReference type="PANTHER" id="PTHR13044:SF14">
    <property type="entry name" value="CRYPTOCEPHAL, ISOFORM A"/>
    <property type="match status" value="1"/>
</dbReference>
<dbReference type="PANTHER" id="PTHR13044">
    <property type="entry name" value="ACTIVATING TRANSCRIPTION FACTOR ATF 4/5"/>
    <property type="match status" value="1"/>
</dbReference>
<evidence type="ECO:0000256" key="1">
    <source>
        <dbReference type="ARBA" id="ARBA00004123"/>
    </source>
</evidence>
<dbReference type="PROSITE" id="PS50217">
    <property type="entry name" value="BZIP"/>
    <property type="match status" value="1"/>
</dbReference>
<reference evidence="8" key="1">
    <citation type="journal article" date="2023" name="Mol. Phylogenet. Evol.">
        <title>Genome-scale phylogeny and comparative genomics of the fungal order Sordariales.</title>
        <authorList>
            <person name="Hensen N."/>
            <person name="Bonometti L."/>
            <person name="Westerberg I."/>
            <person name="Brannstrom I.O."/>
            <person name="Guillou S."/>
            <person name="Cros-Aarteil S."/>
            <person name="Calhoun S."/>
            <person name="Haridas S."/>
            <person name="Kuo A."/>
            <person name="Mondo S."/>
            <person name="Pangilinan J."/>
            <person name="Riley R."/>
            <person name="LaButti K."/>
            <person name="Andreopoulos B."/>
            <person name="Lipzen A."/>
            <person name="Chen C."/>
            <person name="Yan M."/>
            <person name="Daum C."/>
            <person name="Ng V."/>
            <person name="Clum A."/>
            <person name="Steindorff A."/>
            <person name="Ohm R.A."/>
            <person name="Martin F."/>
            <person name="Silar P."/>
            <person name="Natvig D.O."/>
            <person name="Lalanne C."/>
            <person name="Gautier V."/>
            <person name="Ament-Velasquez S.L."/>
            <person name="Kruys A."/>
            <person name="Hutchinson M.I."/>
            <person name="Powell A.J."/>
            <person name="Barry K."/>
            <person name="Miller A.N."/>
            <person name="Grigoriev I.V."/>
            <person name="Debuchy R."/>
            <person name="Gladieux P."/>
            <person name="Hiltunen Thoren M."/>
            <person name="Johannesson H."/>
        </authorList>
    </citation>
    <scope>NUCLEOTIDE SEQUENCE</scope>
    <source>
        <strain evidence="8">CBS 118394</strain>
    </source>
</reference>
<feature type="compositionally biased region" description="Low complexity" evidence="6">
    <location>
        <begin position="287"/>
        <end position="309"/>
    </location>
</feature>
<dbReference type="CDD" id="cd14705">
    <property type="entry name" value="bZIP_Zip1"/>
    <property type="match status" value="1"/>
</dbReference>
<feature type="region of interest" description="Disordered" evidence="6">
    <location>
        <begin position="417"/>
        <end position="634"/>
    </location>
</feature>
<feature type="compositionally biased region" description="Low complexity" evidence="6">
    <location>
        <begin position="444"/>
        <end position="456"/>
    </location>
</feature>
<keyword evidence="4" id="KW-0804">Transcription</keyword>
<evidence type="ECO:0000259" key="7">
    <source>
        <dbReference type="PROSITE" id="PS50217"/>
    </source>
</evidence>
<feature type="compositionally biased region" description="Pro residues" evidence="6">
    <location>
        <begin position="579"/>
        <end position="598"/>
    </location>
</feature>
<reference evidence="8" key="2">
    <citation type="submission" date="2023-06" db="EMBL/GenBank/DDBJ databases">
        <authorList>
            <consortium name="Lawrence Berkeley National Laboratory"/>
            <person name="Haridas S."/>
            <person name="Hensen N."/>
            <person name="Bonometti L."/>
            <person name="Westerberg I."/>
            <person name="Brannstrom I.O."/>
            <person name="Guillou S."/>
            <person name="Cros-Aarteil S."/>
            <person name="Calhoun S."/>
            <person name="Kuo A."/>
            <person name="Mondo S."/>
            <person name="Pangilinan J."/>
            <person name="Riley R."/>
            <person name="Labutti K."/>
            <person name="Andreopoulos B."/>
            <person name="Lipzen A."/>
            <person name="Chen C."/>
            <person name="Yanf M."/>
            <person name="Daum C."/>
            <person name="Ng V."/>
            <person name="Clum A."/>
            <person name="Steindorff A."/>
            <person name="Ohm R."/>
            <person name="Martin F."/>
            <person name="Silar P."/>
            <person name="Natvig D."/>
            <person name="Lalanne C."/>
            <person name="Gautier V."/>
            <person name="Ament-Velasquez S.L."/>
            <person name="Kruys A."/>
            <person name="Hutchinson M.I."/>
            <person name="Powell A.J."/>
            <person name="Barry K."/>
            <person name="Miller A.N."/>
            <person name="Grigoriev I.V."/>
            <person name="Debuchy R."/>
            <person name="Gladieux P."/>
            <person name="Thoren M.H."/>
            <person name="Johannesson H."/>
        </authorList>
    </citation>
    <scope>NUCLEOTIDE SEQUENCE</scope>
    <source>
        <strain evidence="8">CBS 118394</strain>
    </source>
</reference>
<name>A0AAE0LZZ1_9PEZI</name>
<dbReference type="GO" id="GO:0005634">
    <property type="term" value="C:nucleus"/>
    <property type="evidence" value="ECO:0007669"/>
    <property type="project" value="UniProtKB-SubCell"/>
</dbReference>
<accession>A0AAE0LZZ1</accession>
<dbReference type="InterPro" id="IPR004827">
    <property type="entry name" value="bZIP"/>
</dbReference>
<organism evidence="8 9">
    <name type="scientific">Apodospora peruviana</name>
    <dbReference type="NCBI Taxonomy" id="516989"/>
    <lineage>
        <taxon>Eukaryota</taxon>
        <taxon>Fungi</taxon>
        <taxon>Dikarya</taxon>
        <taxon>Ascomycota</taxon>
        <taxon>Pezizomycotina</taxon>
        <taxon>Sordariomycetes</taxon>
        <taxon>Sordariomycetidae</taxon>
        <taxon>Sordariales</taxon>
        <taxon>Lasiosphaeriaceae</taxon>
        <taxon>Apodospora</taxon>
    </lineage>
</organism>
<keyword evidence="3" id="KW-0238">DNA-binding</keyword>
<dbReference type="PROSITE" id="PS00036">
    <property type="entry name" value="BZIP_BASIC"/>
    <property type="match status" value="1"/>
</dbReference>